<keyword evidence="2" id="KW-0472">Membrane</keyword>
<evidence type="ECO:0000259" key="3">
    <source>
        <dbReference type="Pfam" id="PF07760"/>
    </source>
</evidence>
<evidence type="ECO:0000256" key="1">
    <source>
        <dbReference type="SAM" id="MobiDB-lite"/>
    </source>
</evidence>
<proteinExistence type="predicted"/>
<keyword evidence="5" id="KW-1185">Reference proteome</keyword>
<dbReference type="InterPro" id="IPR011674">
    <property type="entry name" value="DUF1616"/>
</dbReference>
<feature type="transmembrane region" description="Helical" evidence="2">
    <location>
        <begin position="181"/>
        <end position="204"/>
    </location>
</feature>
<feature type="transmembrane region" description="Helical" evidence="2">
    <location>
        <begin position="48"/>
        <end position="67"/>
    </location>
</feature>
<gene>
    <name evidence="4" type="ORF">ACFQMA_03940</name>
</gene>
<dbReference type="EMBL" id="JBHTAS010000001">
    <property type="protein sequence ID" value="MFC7138988.1"/>
    <property type="molecule type" value="Genomic_DNA"/>
</dbReference>
<accession>A0ABD5XZJ9</accession>
<comment type="caution">
    <text evidence="4">The sequence shown here is derived from an EMBL/GenBank/DDBJ whole genome shotgun (WGS) entry which is preliminary data.</text>
</comment>
<organism evidence="4 5">
    <name type="scientific">Halosimplex aquaticum</name>
    <dbReference type="NCBI Taxonomy" id="3026162"/>
    <lineage>
        <taxon>Archaea</taxon>
        <taxon>Methanobacteriati</taxon>
        <taxon>Methanobacteriota</taxon>
        <taxon>Stenosarchaea group</taxon>
        <taxon>Halobacteria</taxon>
        <taxon>Halobacteriales</taxon>
        <taxon>Haloarculaceae</taxon>
        <taxon>Halosimplex</taxon>
    </lineage>
</organism>
<feature type="transmembrane region" description="Helical" evidence="2">
    <location>
        <begin position="100"/>
        <end position="123"/>
    </location>
</feature>
<dbReference type="GeneID" id="78819235"/>
<name>A0ABD5XZJ9_9EURY</name>
<evidence type="ECO:0000313" key="5">
    <source>
        <dbReference type="Proteomes" id="UP001596432"/>
    </source>
</evidence>
<protein>
    <submittedName>
        <fullName evidence="4">DUF1616 domain-containing protein</fullName>
    </submittedName>
</protein>
<dbReference type="AlphaFoldDB" id="A0ABD5XZJ9"/>
<evidence type="ECO:0000313" key="4">
    <source>
        <dbReference type="EMBL" id="MFC7138988.1"/>
    </source>
</evidence>
<keyword evidence="2" id="KW-1133">Transmembrane helix</keyword>
<sequence>MKYQNTTEKVAVDRTLPVFADLVMIAAYVVLADVLVYVLPAGSVLRKVITIPLLCFVPGYAVVSALYPRRPDAGLSNAGTERGREWLLGDSAGWKVRGLLSVPLSVCVLSVLGVALSLLGFSLASQWVPLAALETVVIAALTVGLVRRLWVTPSERFRVPYRRPATRFADALSSPSWPERALNLTLVVLVLLSIGGLAYGLTAYSSAERYTTMTLVTENESGEYVAGDFPSNLSSGEEASLVVNVENHEGASAEYSVVPVVQRVATDNGSAVVVERRQFDPFNLAVDRGESVYERHTFEARLTGSNVRIVYLLYRGAPPDNPTVDSAYRYVHVWLNASASGVPATEQVQPPEPSGDAVSPAITEFDARYR</sequence>
<dbReference type="Proteomes" id="UP001596432">
    <property type="component" value="Unassembled WGS sequence"/>
</dbReference>
<feature type="transmembrane region" description="Helical" evidence="2">
    <location>
        <begin position="18"/>
        <end position="39"/>
    </location>
</feature>
<feature type="region of interest" description="Disordered" evidence="1">
    <location>
        <begin position="343"/>
        <end position="370"/>
    </location>
</feature>
<evidence type="ECO:0000256" key="2">
    <source>
        <dbReference type="SAM" id="Phobius"/>
    </source>
</evidence>
<keyword evidence="2" id="KW-0812">Transmembrane</keyword>
<reference evidence="4 5" key="1">
    <citation type="journal article" date="2019" name="Int. J. Syst. Evol. Microbiol.">
        <title>The Global Catalogue of Microorganisms (GCM) 10K type strain sequencing project: providing services to taxonomists for standard genome sequencing and annotation.</title>
        <authorList>
            <consortium name="The Broad Institute Genomics Platform"/>
            <consortium name="The Broad Institute Genome Sequencing Center for Infectious Disease"/>
            <person name="Wu L."/>
            <person name="Ma J."/>
        </authorList>
    </citation>
    <scope>NUCLEOTIDE SEQUENCE [LARGE SCALE GENOMIC DNA]</scope>
    <source>
        <strain evidence="4 5">XZYJT29</strain>
    </source>
</reference>
<dbReference type="RefSeq" id="WP_274324589.1">
    <property type="nucleotide sequence ID" value="NZ_CP118158.1"/>
</dbReference>
<feature type="transmembrane region" description="Helical" evidence="2">
    <location>
        <begin position="130"/>
        <end position="150"/>
    </location>
</feature>
<feature type="domain" description="DUF1616" evidence="3">
    <location>
        <begin position="28"/>
        <end position="336"/>
    </location>
</feature>
<dbReference type="Pfam" id="PF07760">
    <property type="entry name" value="DUF1616"/>
    <property type="match status" value="1"/>
</dbReference>